<keyword evidence="2" id="KW-1185">Reference proteome</keyword>
<sequence>MDKKIAVTCDKNNHLTDFAGLSHIIIFEHDDTEWKIRKRFPFDFSNVKTTQEIRDYTRNLILKLDDCKIIASMSINGLIYNVFDRMRFAIFEIDSLDDSMLDKIIADIHHNFHEMNNNVPTVTTPVETTSGIYYLDLIKLQNAHPDISSKKALRSFIDNKPFVRLDLVCSHIPAWLKSPEYDKKLDIATRRSGSSLLVSIGKKCLE</sequence>
<comment type="caution">
    <text evidence="1">The sequence shown here is derived from an EMBL/GenBank/DDBJ whole genome shotgun (WGS) entry which is preliminary data.</text>
</comment>
<evidence type="ECO:0000313" key="1">
    <source>
        <dbReference type="EMBL" id="TCS78198.1"/>
    </source>
</evidence>
<dbReference type="InterPro" id="IPR014287">
    <property type="entry name" value="Nase_Fe-Fe_AnfO"/>
</dbReference>
<dbReference type="AlphaFoldDB" id="A0A4R3K5T1"/>
<evidence type="ECO:0000313" key="2">
    <source>
        <dbReference type="Proteomes" id="UP000295188"/>
    </source>
</evidence>
<organism evidence="1 2">
    <name type="scientific">Pectinatus cerevisiiphilus</name>
    <dbReference type="NCBI Taxonomy" id="86956"/>
    <lineage>
        <taxon>Bacteria</taxon>
        <taxon>Bacillati</taxon>
        <taxon>Bacillota</taxon>
        <taxon>Negativicutes</taxon>
        <taxon>Selenomonadales</taxon>
        <taxon>Selenomonadaceae</taxon>
        <taxon>Pectinatus</taxon>
    </lineage>
</organism>
<accession>A0A4R3K5T1</accession>
<dbReference type="EMBL" id="SMAA01000011">
    <property type="protein sequence ID" value="TCS78198.1"/>
    <property type="molecule type" value="Genomic_DNA"/>
</dbReference>
<proteinExistence type="predicted"/>
<dbReference type="Proteomes" id="UP000295188">
    <property type="component" value="Unassembled WGS sequence"/>
</dbReference>
<dbReference type="Pfam" id="PF09582">
    <property type="entry name" value="AnfO_nitrog"/>
    <property type="match status" value="1"/>
</dbReference>
<reference evidence="1 2" key="1">
    <citation type="submission" date="2019-03" db="EMBL/GenBank/DDBJ databases">
        <title>Genomic Encyclopedia of Type Strains, Phase IV (KMG-IV): sequencing the most valuable type-strain genomes for metagenomic binning, comparative biology and taxonomic classification.</title>
        <authorList>
            <person name="Goeker M."/>
        </authorList>
    </citation>
    <scope>NUCLEOTIDE SEQUENCE [LARGE SCALE GENOMIC DNA]</scope>
    <source>
        <strain evidence="1 2">DSM 20467</strain>
    </source>
</reference>
<protein>
    <submittedName>
        <fullName evidence="1">Fe-only nitrogenase accessory protein AnfO</fullName>
    </submittedName>
</protein>
<dbReference type="RefSeq" id="WP_132550249.1">
    <property type="nucleotide sequence ID" value="NZ_SMAA01000011.1"/>
</dbReference>
<name>A0A4R3K5T1_9FIRM</name>
<dbReference type="OrthoDB" id="200286at2"/>
<gene>
    <name evidence="1" type="ORF">EDC37_11163</name>
</gene>